<name>A0A660SCC2_UNCT6</name>
<protein>
    <recommendedName>
        <fullName evidence="3">DUF4837 domain-containing protein</fullName>
    </recommendedName>
</protein>
<proteinExistence type="predicted"/>
<dbReference type="Pfam" id="PF16125">
    <property type="entry name" value="DUF4837"/>
    <property type="match status" value="1"/>
</dbReference>
<comment type="caution">
    <text evidence="1">The sequence shown here is derived from an EMBL/GenBank/DDBJ whole genome shotgun (WGS) entry which is preliminary data.</text>
</comment>
<evidence type="ECO:0000313" key="2">
    <source>
        <dbReference type="Proteomes" id="UP000282321"/>
    </source>
</evidence>
<dbReference type="EMBL" id="QNBC01000001">
    <property type="protein sequence ID" value="RKX68222.1"/>
    <property type="molecule type" value="Genomic_DNA"/>
</dbReference>
<gene>
    <name evidence="1" type="ORF">DRP44_00180</name>
</gene>
<organism evidence="1 2">
    <name type="scientific">candidate division TA06 bacterium</name>
    <dbReference type="NCBI Taxonomy" id="2250710"/>
    <lineage>
        <taxon>Bacteria</taxon>
        <taxon>Bacteria division TA06</taxon>
    </lineage>
</organism>
<dbReference type="Proteomes" id="UP000282321">
    <property type="component" value="Unassembled WGS sequence"/>
</dbReference>
<accession>A0A660SCC2</accession>
<dbReference type="PROSITE" id="PS51257">
    <property type="entry name" value="PROKAR_LIPOPROTEIN"/>
    <property type="match status" value="1"/>
</dbReference>
<sequence length="341" mass="39470">MRKFIFPMIAIMIILTGCSTKPKMLPAGGGENYVVIVQKENQYVDFEKTYKEIFNKIIYTPQPEHKIKFTDIPSDKLYRYKLQKNLLFVEDLAGDNGNMDIIKQFLTDADLAKVRNGTQKIFGFKDPWAKYQYILIVMGVDQKDLNNVLLQYKDLIFQYYISAAMKRLLEINTIKGLDQKAIRKMKGYGGFEFSLPKNKYIHIIENGKAGIMGYIRHNPDRMIVIAWKDSVDMPEVSATSLFAFRNRIFKDFFQGDSVLVKYKGIKYSSGVDTVWNGMKVFKYHGLWQNSKLIMGGPFGGYALYHNGYFYMIDYNVANPGEDKFPLILEMEALLSTFKFVK</sequence>
<evidence type="ECO:0008006" key="3">
    <source>
        <dbReference type="Google" id="ProtNLM"/>
    </source>
</evidence>
<reference evidence="1 2" key="1">
    <citation type="submission" date="2018-06" db="EMBL/GenBank/DDBJ databases">
        <title>Extensive metabolic versatility and redundancy in microbially diverse, dynamic hydrothermal sediments.</title>
        <authorList>
            <person name="Dombrowski N."/>
            <person name="Teske A."/>
            <person name="Baker B.J."/>
        </authorList>
    </citation>
    <scope>NUCLEOTIDE SEQUENCE [LARGE SCALE GENOMIC DNA]</scope>
    <source>
        <strain evidence="1">B35_G9</strain>
    </source>
</reference>
<dbReference type="InterPro" id="IPR032286">
    <property type="entry name" value="DUF4837"/>
</dbReference>
<dbReference type="AlphaFoldDB" id="A0A660SCC2"/>
<evidence type="ECO:0000313" key="1">
    <source>
        <dbReference type="EMBL" id="RKX68222.1"/>
    </source>
</evidence>